<dbReference type="Proteomes" id="UP000076738">
    <property type="component" value="Unassembled WGS sequence"/>
</dbReference>
<feature type="region of interest" description="Disordered" evidence="1">
    <location>
        <begin position="56"/>
        <end position="80"/>
    </location>
</feature>
<protein>
    <submittedName>
        <fullName evidence="2">Uncharacterized protein</fullName>
    </submittedName>
</protein>
<evidence type="ECO:0000313" key="3">
    <source>
        <dbReference type="Proteomes" id="UP000076738"/>
    </source>
</evidence>
<sequence>DNDACRRFTKERGTRFVNCFDLGWKHNLSIFFNLNEYPIYAMRLALRVAPYTDGRTWEKADGYDRHGEVDDLDERTDEED</sequence>
<dbReference type="EMBL" id="KV417325">
    <property type="protein sequence ID" value="KZO91332.1"/>
    <property type="molecule type" value="Genomic_DNA"/>
</dbReference>
<accession>A0A167H7R6</accession>
<feature type="compositionally biased region" description="Acidic residues" evidence="1">
    <location>
        <begin position="70"/>
        <end position="80"/>
    </location>
</feature>
<feature type="compositionally biased region" description="Basic and acidic residues" evidence="1">
    <location>
        <begin position="56"/>
        <end position="69"/>
    </location>
</feature>
<keyword evidence="3" id="KW-1185">Reference proteome</keyword>
<reference evidence="2 3" key="1">
    <citation type="journal article" date="2016" name="Mol. Biol. Evol.">
        <title>Comparative Genomics of Early-Diverging Mushroom-Forming Fungi Provides Insights into the Origins of Lignocellulose Decay Capabilities.</title>
        <authorList>
            <person name="Nagy L.G."/>
            <person name="Riley R."/>
            <person name="Tritt A."/>
            <person name="Adam C."/>
            <person name="Daum C."/>
            <person name="Floudas D."/>
            <person name="Sun H."/>
            <person name="Yadav J.S."/>
            <person name="Pangilinan J."/>
            <person name="Larsson K.H."/>
            <person name="Matsuura K."/>
            <person name="Barry K."/>
            <person name="Labutti K."/>
            <person name="Kuo R."/>
            <person name="Ohm R.A."/>
            <person name="Bhattacharya S.S."/>
            <person name="Shirouzu T."/>
            <person name="Yoshinaga Y."/>
            <person name="Martin F.M."/>
            <person name="Grigoriev I.V."/>
            <person name="Hibbett D.S."/>
        </authorList>
    </citation>
    <scope>NUCLEOTIDE SEQUENCE [LARGE SCALE GENOMIC DNA]</scope>
    <source>
        <strain evidence="2 3">TUFC12733</strain>
    </source>
</reference>
<proteinExistence type="predicted"/>
<evidence type="ECO:0000313" key="2">
    <source>
        <dbReference type="EMBL" id="KZO91332.1"/>
    </source>
</evidence>
<dbReference type="AlphaFoldDB" id="A0A167H7R6"/>
<dbReference type="OrthoDB" id="9909019at2759"/>
<name>A0A167H7R6_CALVF</name>
<feature type="non-terminal residue" evidence="2">
    <location>
        <position position="1"/>
    </location>
</feature>
<dbReference type="STRING" id="1330018.A0A167H7R6"/>
<gene>
    <name evidence="2" type="ORF">CALVIDRAFT_489283</name>
</gene>
<organism evidence="2 3">
    <name type="scientific">Calocera viscosa (strain TUFC12733)</name>
    <dbReference type="NCBI Taxonomy" id="1330018"/>
    <lineage>
        <taxon>Eukaryota</taxon>
        <taxon>Fungi</taxon>
        <taxon>Dikarya</taxon>
        <taxon>Basidiomycota</taxon>
        <taxon>Agaricomycotina</taxon>
        <taxon>Dacrymycetes</taxon>
        <taxon>Dacrymycetales</taxon>
        <taxon>Dacrymycetaceae</taxon>
        <taxon>Calocera</taxon>
    </lineage>
</organism>
<evidence type="ECO:0000256" key="1">
    <source>
        <dbReference type="SAM" id="MobiDB-lite"/>
    </source>
</evidence>